<dbReference type="EMBL" id="FNET01000001">
    <property type="protein sequence ID" value="SDJ26403.1"/>
    <property type="molecule type" value="Genomic_DNA"/>
</dbReference>
<feature type="domain" description="Putative adhesin Stv" evidence="1">
    <location>
        <begin position="4"/>
        <end position="164"/>
    </location>
</feature>
<gene>
    <name evidence="2" type="ORF">SAMN04488074_101927</name>
</gene>
<protein>
    <recommendedName>
        <fullName evidence="1">Putative adhesin Stv domain-containing protein</fullName>
    </recommendedName>
</protein>
<name>A0A1G8SB34_9PSEU</name>
<evidence type="ECO:0000259" key="1">
    <source>
        <dbReference type="Pfam" id="PF21527"/>
    </source>
</evidence>
<evidence type="ECO:0000313" key="3">
    <source>
        <dbReference type="Proteomes" id="UP000199682"/>
    </source>
</evidence>
<dbReference type="InterPro" id="IPR049002">
    <property type="entry name" value="Stv"/>
</dbReference>
<evidence type="ECO:0000313" key="2">
    <source>
        <dbReference type="EMBL" id="SDJ26403.1"/>
    </source>
</evidence>
<proteinExistence type="predicted"/>
<reference evidence="3" key="1">
    <citation type="submission" date="2016-10" db="EMBL/GenBank/DDBJ databases">
        <authorList>
            <person name="Varghese N."/>
            <person name="Submissions S."/>
        </authorList>
    </citation>
    <scope>NUCLEOTIDE SEQUENCE [LARGE SCALE GENOMIC DNA]</scope>
    <source>
        <strain evidence="3">DSM 44796</strain>
    </source>
</reference>
<dbReference type="RefSeq" id="WP_090004308.1">
    <property type="nucleotide sequence ID" value="NZ_FNET01000001.1"/>
</dbReference>
<accession>A0A1G8SB34</accession>
<organism evidence="2 3">
    <name type="scientific">Lentzea albidocapillata subsp. violacea</name>
    <dbReference type="NCBI Taxonomy" id="128104"/>
    <lineage>
        <taxon>Bacteria</taxon>
        <taxon>Bacillati</taxon>
        <taxon>Actinomycetota</taxon>
        <taxon>Actinomycetes</taxon>
        <taxon>Pseudonocardiales</taxon>
        <taxon>Pseudonocardiaceae</taxon>
        <taxon>Lentzea</taxon>
    </lineage>
</organism>
<dbReference type="AlphaFoldDB" id="A0A1G8SB34"/>
<dbReference type="Proteomes" id="UP000199682">
    <property type="component" value="Unassembled WGS sequence"/>
</dbReference>
<sequence>MVGVVIGHGSHEGKDRVTVPAGLTLHFFADEDTRLATVNVLELIKKDHHRTPMHVANAGTPVPNYKYEPYKAHELRAIAALYECDAPVLVAGSKETPGTLRLCTSHGGCPTTGPHTCDGLFGRAAREQWKLLLIVSCRVDTTREPEPEPTLDIMTKDGRRDRRVHDELVAWVQKFVGTSTARQDEIWNALPEKERLRLAASDDEVWEWDECRAARAMDGVLAGAADLVKVRLMRDYPEHRAAVRAGLRLEGDDATKIAEFLPKPFNDRADTWAALDVRNQARWMLNDDVVHWAAGYNAFQMFRIGMPDELLVGLLRRLEPRSLAVATSTVGLSEHLAERSLQV</sequence>
<dbReference type="Pfam" id="PF21527">
    <property type="entry name" value="Stv"/>
    <property type="match status" value="1"/>
</dbReference>